<dbReference type="CDD" id="cd01392">
    <property type="entry name" value="HTH_LacI"/>
    <property type="match status" value="1"/>
</dbReference>
<keyword evidence="7" id="KW-1185">Reference proteome</keyword>
<dbReference type="CDD" id="cd06267">
    <property type="entry name" value="PBP1_LacI_sugar_binding-like"/>
    <property type="match status" value="1"/>
</dbReference>
<dbReference type="Gene3D" id="1.10.260.40">
    <property type="entry name" value="lambda repressor-like DNA-binding domains"/>
    <property type="match status" value="1"/>
</dbReference>
<dbReference type="SMART" id="SM00354">
    <property type="entry name" value="HTH_LACI"/>
    <property type="match status" value="1"/>
</dbReference>
<name>A0A7W8QU28_9ACTN</name>
<dbReference type="SUPFAM" id="SSF53822">
    <property type="entry name" value="Periplasmic binding protein-like I"/>
    <property type="match status" value="1"/>
</dbReference>
<sequence>MGTRPRIKDVARRAGVSEKTVSNVINDYPHVKPATRAAVEAAISELGYRVNLAGRHLRRGETGVIALAVPELAIGYFAELADLVIREAERRSRTVLVHQSEARREREESALDGFGTDFVDGVILSPLAMDDAALQAHPSRLPVVLLGEVPRAVRHGHVAIDNVAAAREATEHLLDGGRSRIAVVGGRPPGRSGTAELRTRGYREALEARGLAYDPALVRPARHFHWQDGADLAAELIAAPGPPDALLCLNDPLALGAMRALHEAGVRVPEDVAVVGFDDTAAGRYAVPGLTTVAPDKPALAREAVRLLLEAVEARRGAPDAAPGRGEADRSSGKVVVGHSLLVRESSSTAG</sequence>
<dbReference type="InterPro" id="IPR000843">
    <property type="entry name" value="HTH_LacI"/>
</dbReference>
<dbReference type="InterPro" id="IPR046335">
    <property type="entry name" value="LacI/GalR-like_sensor"/>
</dbReference>
<dbReference type="Gene3D" id="3.40.50.2300">
    <property type="match status" value="2"/>
</dbReference>
<dbReference type="PANTHER" id="PTHR30146">
    <property type="entry name" value="LACI-RELATED TRANSCRIPTIONAL REPRESSOR"/>
    <property type="match status" value="1"/>
</dbReference>
<evidence type="ECO:0000313" key="6">
    <source>
        <dbReference type="EMBL" id="MBB5436244.1"/>
    </source>
</evidence>
<evidence type="ECO:0000256" key="1">
    <source>
        <dbReference type="ARBA" id="ARBA00023015"/>
    </source>
</evidence>
<feature type="domain" description="HTH lacI-type" evidence="5">
    <location>
        <begin position="5"/>
        <end position="59"/>
    </location>
</feature>
<organism evidence="6 7">
    <name type="scientific">Nocardiopsis composta</name>
    <dbReference type="NCBI Taxonomy" id="157465"/>
    <lineage>
        <taxon>Bacteria</taxon>
        <taxon>Bacillati</taxon>
        <taxon>Actinomycetota</taxon>
        <taxon>Actinomycetes</taxon>
        <taxon>Streptosporangiales</taxon>
        <taxon>Nocardiopsidaceae</taxon>
        <taxon>Nocardiopsis</taxon>
    </lineage>
</organism>
<dbReference type="PANTHER" id="PTHR30146:SF109">
    <property type="entry name" value="HTH-TYPE TRANSCRIPTIONAL REGULATOR GALS"/>
    <property type="match status" value="1"/>
</dbReference>
<dbReference type="Pfam" id="PF00356">
    <property type="entry name" value="LacI"/>
    <property type="match status" value="1"/>
</dbReference>
<keyword evidence="2 6" id="KW-0238">DNA-binding</keyword>
<dbReference type="SUPFAM" id="SSF47413">
    <property type="entry name" value="lambda repressor-like DNA-binding domains"/>
    <property type="match status" value="1"/>
</dbReference>
<accession>A0A7W8QU28</accession>
<evidence type="ECO:0000256" key="3">
    <source>
        <dbReference type="ARBA" id="ARBA00023163"/>
    </source>
</evidence>
<gene>
    <name evidence="6" type="ORF">HDA36_006392</name>
</gene>
<dbReference type="GO" id="GO:0000976">
    <property type="term" value="F:transcription cis-regulatory region binding"/>
    <property type="evidence" value="ECO:0007669"/>
    <property type="project" value="TreeGrafter"/>
</dbReference>
<evidence type="ECO:0000259" key="5">
    <source>
        <dbReference type="PROSITE" id="PS50932"/>
    </source>
</evidence>
<dbReference type="AlphaFoldDB" id="A0A7W8QU28"/>
<dbReference type="Pfam" id="PF13377">
    <property type="entry name" value="Peripla_BP_3"/>
    <property type="match status" value="1"/>
</dbReference>
<dbReference type="InterPro" id="IPR028082">
    <property type="entry name" value="Peripla_BP_I"/>
</dbReference>
<protein>
    <submittedName>
        <fullName evidence="6">DNA-binding LacI/PurR family transcriptional regulator</fullName>
    </submittedName>
</protein>
<dbReference type="PRINTS" id="PR00036">
    <property type="entry name" value="HTHLACI"/>
</dbReference>
<reference evidence="6 7" key="1">
    <citation type="submission" date="2020-08" db="EMBL/GenBank/DDBJ databases">
        <title>Sequencing the genomes of 1000 actinobacteria strains.</title>
        <authorList>
            <person name="Klenk H.-P."/>
        </authorList>
    </citation>
    <scope>NUCLEOTIDE SEQUENCE [LARGE SCALE GENOMIC DNA]</scope>
    <source>
        <strain evidence="6 7">DSM 44551</strain>
    </source>
</reference>
<dbReference type="PROSITE" id="PS50932">
    <property type="entry name" value="HTH_LACI_2"/>
    <property type="match status" value="1"/>
</dbReference>
<evidence type="ECO:0000256" key="2">
    <source>
        <dbReference type="ARBA" id="ARBA00023125"/>
    </source>
</evidence>
<dbReference type="EMBL" id="JACHDB010000002">
    <property type="protein sequence ID" value="MBB5436244.1"/>
    <property type="molecule type" value="Genomic_DNA"/>
</dbReference>
<evidence type="ECO:0000256" key="4">
    <source>
        <dbReference type="SAM" id="MobiDB-lite"/>
    </source>
</evidence>
<dbReference type="InterPro" id="IPR010982">
    <property type="entry name" value="Lambda_DNA-bd_dom_sf"/>
</dbReference>
<keyword evidence="1" id="KW-0805">Transcription regulation</keyword>
<feature type="region of interest" description="Disordered" evidence="4">
    <location>
        <begin position="316"/>
        <end position="337"/>
    </location>
</feature>
<keyword evidence="3" id="KW-0804">Transcription</keyword>
<comment type="caution">
    <text evidence="6">The sequence shown here is derived from an EMBL/GenBank/DDBJ whole genome shotgun (WGS) entry which is preliminary data.</text>
</comment>
<dbReference type="RefSeq" id="WP_184399618.1">
    <property type="nucleotide sequence ID" value="NZ_BAAAJD010000169.1"/>
</dbReference>
<dbReference type="Proteomes" id="UP000572635">
    <property type="component" value="Unassembled WGS sequence"/>
</dbReference>
<proteinExistence type="predicted"/>
<evidence type="ECO:0000313" key="7">
    <source>
        <dbReference type="Proteomes" id="UP000572635"/>
    </source>
</evidence>
<dbReference type="GO" id="GO:0003700">
    <property type="term" value="F:DNA-binding transcription factor activity"/>
    <property type="evidence" value="ECO:0007669"/>
    <property type="project" value="TreeGrafter"/>
</dbReference>
<dbReference type="PROSITE" id="PS00356">
    <property type="entry name" value="HTH_LACI_1"/>
    <property type="match status" value="1"/>
</dbReference>